<dbReference type="AlphaFoldDB" id="A0A1Z5IV83"/>
<gene>
    <name evidence="1" type="ORF">IWT25_01019</name>
</gene>
<proteinExistence type="predicted"/>
<dbReference type="Proteomes" id="UP000198414">
    <property type="component" value="Unassembled WGS sequence"/>
</dbReference>
<sequence length="215" mass="24715">MELITAEKYLLITERIGKRPMLRTRFTSQAYFVVAVFLDLATNHVISLKDDRVTFNQSVQLPDYLSVFVKELTEALSQDDRLENALKPVTSWDIANQVYDGVGVKLLANHQVERVTFQNNLKPHTIYEPTDQARKAVSTWLMDQVTRSAEVSALNLFEILRQMTALKWVVPEEQQRQELMEKASQRSEDAGIQKITAAAADVITQKRFWLDSWLS</sequence>
<dbReference type="RefSeq" id="WP_089120925.1">
    <property type="nucleotide sequence ID" value="NZ_BCMI01000007.1"/>
</dbReference>
<reference evidence="1 2" key="1">
    <citation type="submission" date="2015-11" db="EMBL/GenBank/DDBJ databases">
        <title>Draft genome sequences of new species of the genus Lactobacillus isolated from orchardgrass silage.</title>
        <authorList>
            <person name="Tohno M."/>
            <person name="Tanizawa Y."/>
            <person name="Arita M."/>
        </authorList>
    </citation>
    <scope>NUCLEOTIDE SEQUENCE [LARGE SCALE GENOMIC DNA]</scope>
    <source>
        <strain evidence="1 2">IWT25</strain>
    </source>
</reference>
<dbReference type="EMBL" id="BCMI01000007">
    <property type="protein sequence ID" value="GAX05694.1"/>
    <property type="molecule type" value="Genomic_DNA"/>
</dbReference>
<organism evidence="1 2">
    <name type="scientific">Secundilactobacillus pentosiphilus</name>
    <dbReference type="NCBI Taxonomy" id="1714682"/>
    <lineage>
        <taxon>Bacteria</taxon>
        <taxon>Bacillati</taxon>
        <taxon>Bacillota</taxon>
        <taxon>Bacilli</taxon>
        <taxon>Lactobacillales</taxon>
        <taxon>Lactobacillaceae</taxon>
        <taxon>Secundilactobacillus</taxon>
    </lineage>
</organism>
<protein>
    <submittedName>
        <fullName evidence="1">Uncharacterized protein</fullName>
    </submittedName>
</protein>
<dbReference type="OrthoDB" id="2290515at2"/>
<name>A0A1Z5IV83_9LACO</name>
<comment type="caution">
    <text evidence="1">The sequence shown here is derived from an EMBL/GenBank/DDBJ whole genome shotgun (WGS) entry which is preliminary data.</text>
</comment>
<evidence type="ECO:0000313" key="2">
    <source>
        <dbReference type="Proteomes" id="UP000198414"/>
    </source>
</evidence>
<evidence type="ECO:0000313" key="1">
    <source>
        <dbReference type="EMBL" id="GAX05694.1"/>
    </source>
</evidence>
<accession>A0A1Z5IV83</accession>